<sequence length="935" mass="103177">MYLARFLRAGLVLAGLLASHNISAQPAPGQQLKEVQVESSAFTLADPIPAWVDPTPLPEVTKPQPVVIRLMETQSLVGPTPVTYVRRAMAINDAASLTAAGRFSIPFAPEYERVQLHWVRIQRAQELLDRTKTSNIRFLQREQGLENGVYSGYVTASILIDDLRVGDTLDIAYSTYGDNPVFGGKYFGLSAWDQSLPTLHRRVVMNHPVGRPIQWRMVGDRASPALVPNESVQDGMRRLDFNQKDLSEIVGEAQTAPDFFGYRFLQFSEFASWNEVAGWANTLFDAKPAIGEDLRAAVNRIRTLGSDQERVTSALEFVQSQIRYFSVSLGESSHRPAAPDEVLRRRYGDCKDKSFLLVTLLRELEIESSPVLLQIGRREGIDKTLPSPQFFDHAIVRAVVDGQTYFLDPTRLGQHGVLSRMGQAHSGAQVLVVGQGTTDLTTIPAAGGDLVEDAIGERIMLPKLGDEGQLELKRIFTGLSAERIRVVFELSSRDRILRTFGDAMERRYPGARMIGEPTIADDPVNNTLTIGATYKVPKLAAERDGNWLVYFRPDNFIDILTTSSSANRTTPMRIPGYPFHGKYDLEITFPEAVSNFVDPHAQTVENKYFSATVSESFRGNIAKRSMDLTTLRASVEPDNYTAYADDVRAFTKAVGGLVFVSKLAIKSGDPSDQSSFTKRLQGLSEQTIKKATETIDGGKLSGADLADAYCLRGQSYAELDRYDEAIQDTNAGVRLASNAYSPWTCRAEIYFRIGQFDKSIADYSKAIPLGGTTAGTFRGRGVSRLFAGRLDDAVADLTKASELADKETRLYSDIWLVIAYARLGKPAPADLLKRATTELHGEWPRAALGMLAGAMTPDDLIKTVDDKKGDDRQMALAEGYFYIGEHYLAAGDKKAAETYFNKTRELGVIVYTEHIAAGLELARMKGEDAPRAATP</sequence>
<dbReference type="Gene3D" id="2.60.40.3140">
    <property type="match status" value="1"/>
</dbReference>
<dbReference type="SMART" id="SM00028">
    <property type="entry name" value="TPR"/>
    <property type="match status" value="4"/>
</dbReference>
<protein>
    <submittedName>
        <fullName evidence="7">DUF3857 domain-containing protein</fullName>
    </submittedName>
</protein>
<dbReference type="SUPFAM" id="SSF48452">
    <property type="entry name" value="TPR-like"/>
    <property type="match status" value="1"/>
</dbReference>
<keyword evidence="4" id="KW-0732">Signal</keyword>
<evidence type="ECO:0000313" key="8">
    <source>
        <dbReference type="Proteomes" id="UP000594621"/>
    </source>
</evidence>
<dbReference type="Pfam" id="PF01841">
    <property type="entry name" value="Transglut_core"/>
    <property type="match status" value="1"/>
</dbReference>
<dbReference type="Gene3D" id="3.10.620.30">
    <property type="match status" value="1"/>
</dbReference>
<dbReference type="InterPro" id="IPR050498">
    <property type="entry name" value="Ycf3"/>
</dbReference>
<feature type="chain" id="PRO_5032537835" evidence="4">
    <location>
        <begin position="25"/>
        <end position="935"/>
    </location>
</feature>
<gene>
    <name evidence="7" type="ORF">IC761_17040</name>
</gene>
<keyword evidence="8" id="KW-1185">Reference proteome</keyword>
<feature type="domain" description="DUF3857" evidence="6">
    <location>
        <begin position="82"/>
        <end position="247"/>
    </location>
</feature>
<accession>A0A7S9DBQ0</accession>
<evidence type="ECO:0000256" key="3">
    <source>
        <dbReference type="PROSITE-ProRule" id="PRU00339"/>
    </source>
</evidence>
<feature type="signal peptide" evidence="4">
    <location>
        <begin position="1"/>
        <end position="24"/>
    </location>
</feature>
<evidence type="ECO:0000259" key="6">
    <source>
        <dbReference type="Pfam" id="PF12969"/>
    </source>
</evidence>
<dbReference type="Pfam" id="PF12969">
    <property type="entry name" value="DUF3857"/>
    <property type="match status" value="1"/>
</dbReference>
<dbReference type="InterPro" id="IPR024618">
    <property type="entry name" value="DUF3857"/>
</dbReference>
<dbReference type="Pfam" id="PF13181">
    <property type="entry name" value="TPR_8"/>
    <property type="match status" value="1"/>
</dbReference>
<name>A0A7S9DBQ0_9BRAD</name>
<dbReference type="Gene3D" id="1.25.40.10">
    <property type="entry name" value="Tetratricopeptide repeat domain"/>
    <property type="match status" value="1"/>
</dbReference>
<organism evidence="7 8">
    <name type="scientific">Bradyrhizobium commune</name>
    <dbReference type="NCBI Taxonomy" id="83627"/>
    <lineage>
        <taxon>Bacteria</taxon>
        <taxon>Pseudomonadati</taxon>
        <taxon>Pseudomonadota</taxon>
        <taxon>Alphaproteobacteria</taxon>
        <taxon>Hyphomicrobiales</taxon>
        <taxon>Nitrobacteraceae</taxon>
        <taxon>Bradyrhizobium</taxon>
    </lineage>
</organism>
<evidence type="ECO:0000313" key="7">
    <source>
        <dbReference type="EMBL" id="QPF94869.1"/>
    </source>
</evidence>
<dbReference type="PANTHER" id="PTHR44858:SF1">
    <property type="entry name" value="UDP-N-ACETYLGLUCOSAMINE--PEPTIDE N-ACETYLGLUCOSAMINYLTRANSFERASE SPINDLY-RELATED"/>
    <property type="match status" value="1"/>
</dbReference>
<dbReference type="InterPro" id="IPR038765">
    <property type="entry name" value="Papain-like_cys_pep_sf"/>
</dbReference>
<reference evidence="7 8" key="1">
    <citation type="submission" date="2020-09" db="EMBL/GenBank/DDBJ databases">
        <title>Complete genomes of bradyrhizobia occurring on native shrubby legumes in Australia.</title>
        <authorList>
            <person name="Lafay B."/>
        </authorList>
    </citation>
    <scope>NUCLEOTIDE SEQUENCE [LARGE SCALE GENOMIC DNA]</scope>
    <source>
        <strain evidence="7 8">BDV5040</strain>
    </source>
</reference>
<dbReference type="InterPro" id="IPR019734">
    <property type="entry name" value="TPR_rpt"/>
</dbReference>
<proteinExistence type="predicted"/>
<keyword evidence="2 3" id="KW-0802">TPR repeat</keyword>
<feature type="domain" description="Transglutaminase-like" evidence="5">
    <location>
        <begin position="298"/>
        <end position="372"/>
    </location>
</feature>
<dbReference type="InterPro" id="IPR002931">
    <property type="entry name" value="Transglutaminase-like"/>
</dbReference>
<evidence type="ECO:0000256" key="1">
    <source>
        <dbReference type="ARBA" id="ARBA00022737"/>
    </source>
</evidence>
<dbReference type="GO" id="GO:0046813">
    <property type="term" value="P:receptor-mediated virion attachment to host cell"/>
    <property type="evidence" value="ECO:0007669"/>
    <property type="project" value="TreeGrafter"/>
</dbReference>
<evidence type="ECO:0000259" key="5">
    <source>
        <dbReference type="Pfam" id="PF01841"/>
    </source>
</evidence>
<keyword evidence="1" id="KW-0677">Repeat</keyword>
<dbReference type="PROSITE" id="PS50005">
    <property type="entry name" value="TPR"/>
    <property type="match status" value="1"/>
</dbReference>
<dbReference type="AlphaFoldDB" id="A0A7S9DBQ0"/>
<dbReference type="SUPFAM" id="SSF54001">
    <property type="entry name" value="Cysteine proteinases"/>
    <property type="match status" value="1"/>
</dbReference>
<evidence type="ECO:0000256" key="4">
    <source>
        <dbReference type="SAM" id="SignalP"/>
    </source>
</evidence>
<dbReference type="PANTHER" id="PTHR44858">
    <property type="entry name" value="TETRATRICOPEPTIDE REPEAT PROTEIN 6"/>
    <property type="match status" value="1"/>
</dbReference>
<dbReference type="GO" id="GO:0009279">
    <property type="term" value="C:cell outer membrane"/>
    <property type="evidence" value="ECO:0007669"/>
    <property type="project" value="TreeGrafter"/>
</dbReference>
<dbReference type="InterPro" id="IPR011990">
    <property type="entry name" value="TPR-like_helical_dom_sf"/>
</dbReference>
<dbReference type="EMBL" id="CP061379">
    <property type="protein sequence ID" value="QPF94869.1"/>
    <property type="molecule type" value="Genomic_DNA"/>
</dbReference>
<feature type="repeat" description="TPR" evidence="3">
    <location>
        <begin position="706"/>
        <end position="739"/>
    </location>
</feature>
<dbReference type="Proteomes" id="UP000594621">
    <property type="component" value="Chromosome"/>
</dbReference>
<evidence type="ECO:0000256" key="2">
    <source>
        <dbReference type="ARBA" id="ARBA00022803"/>
    </source>
</evidence>
<dbReference type="RefSeq" id="WP_195804334.1">
    <property type="nucleotide sequence ID" value="NZ_CP061379.1"/>
</dbReference>
<dbReference type="KEGG" id="bcou:IC761_17040"/>